<dbReference type="EMBL" id="JACHXU010000001">
    <property type="protein sequence ID" value="MBB3204632.1"/>
    <property type="molecule type" value="Genomic_DNA"/>
</dbReference>
<reference evidence="1 2" key="1">
    <citation type="submission" date="2020-08" db="EMBL/GenBank/DDBJ databases">
        <title>Genomic Encyclopedia of Type Strains, Phase III (KMG-III): the genomes of soil and plant-associated and newly described type strains.</title>
        <authorList>
            <person name="Whitman W."/>
        </authorList>
    </citation>
    <scope>NUCLEOTIDE SEQUENCE [LARGE SCALE GENOMIC DNA]</scope>
    <source>
        <strain evidence="1 2">CECT 8075</strain>
    </source>
</reference>
<dbReference type="AlphaFoldDB" id="A0A7W5DVV6"/>
<comment type="caution">
    <text evidence="1">The sequence shown here is derived from an EMBL/GenBank/DDBJ whole genome shotgun (WGS) entry which is preliminary data.</text>
</comment>
<protein>
    <recommendedName>
        <fullName evidence="3">DUF1573 domain-containing protein</fullName>
    </recommendedName>
</protein>
<accession>A0A7W5DVV6</accession>
<proteinExistence type="predicted"/>
<dbReference type="RefSeq" id="WP_009104601.1">
    <property type="nucleotide sequence ID" value="NZ_JACHXU010000001.1"/>
</dbReference>
<dbReference type="Proteomes" id="UP000536179">
    <property type="component" value="Unassembled WGS sequence"/>
</dbReference>
<name>A0A7W5DVV6_9BACT</name>
<dbReference type="PANTHER" id="PTHR37833:SF1">
    <property type="entry name" value="SIGNAL PEPTIDE PROTEIN"/>
    <property type="match status" value="1"/>
</dbReference>
<sequence>MKTFIACLVIAAIGIGIGLKINNDRYGHYEPAFGPITFHGDVDASNAMASMASQWSDTFPKVELPNGNVYDFGVMEPEEKGEHIFIVKNVGDDTLKLKVGASTCKCTVGELGTENLEPGEQTEVKMSWTVKTNESSFGQSAELRTNDPSQVAIRFEIQGQVVRQVQIVPEQVTFGETAAGEDVDFVVKVFNYLGQPMRASEVKFGDETIDELAEFDVTTFTPSEDDGVNEAAEQAFRVAVKLKPGLKQGPVNRNMMLTLMPEDAEDDDVSKGRVVYIPVTGRIVGALSMLPNSRLKGVSGGGYMYDFGIVEDEDSMTAKAFVVLKGAEQAATKLSIGEIEPAEFIEASLNEPVGQGKMTLYTLQLKLKPGAKNVERLGMGKGDFGYVMIESDNPKVPALKLLLKFALSAR</sequence>
<organism evidence="1 2">
    <name type="scientific">Aporhodopirellula rubra</name>
    <dbReference type="NCBI Taxonomy" id="980271"/>
    <lineage>
        <taxon>Bacteria</taxon>
        <taxon>Pseudomonadati</taxon>
        <taxon>Planctomycetota</taxon>
        <taxon>Planctomycetia</taxon>
        <taxon>Pirellulales</taxon>
        <taxon>Pirellulaceae</taxon>
        <taxon>Aporhodopirellula</taxon>
    </lineage>
</organism>
<evidence type="ECO:0008006" key="3">
    <source>
        <dbReference type="Google" id="ProtNLM"/>
    </source>
</evidence>
<dbReference type="InterPro" id="IPR013783">
    <property type="entry name" value="Ig-like_fold"/>
</dbReference>
<dbReference type="Gene3D" id="2.60.40.10">
    <property type="entry name" value="Immunoglobulins"/>
    <property type="match status" value="1"/>
</dbReference>
<evidence type="ECO:0000313" key="2">
    <source>
        <dbReference type="Proteomes" id="UP000536179"/>
    </source>
</evidence>
<dbReference type="InterPro" id="IPR011467">
    <property type="entry name" value="DUF1573"/>
</dbReference>
<dbReference type="Pfam" id="PF07610">
    <property type="entry name" value="DUF1573"/>
    <property type="match status" value="1"/>
</dbReference>
<dbReference type="PANTHER" id="PTHR37833">
    <property type="entry name" value="LIPOPROTEIN-RELATED"/>
    <property type="match status" value="1"/>
</dbReference>
<keyword evidence="2" id="KW-1185">Reference proteome</keyword>
<gene>
    <name evidence="1" type="ORF">FHS27_000396</name>
</gene>
<evidence type="ECO:0000313" key="1">
    <source>
        <dbReference type="EMBL" id="MBB3204632.1"/>
    </source>
</evidence>